<evidence type="ECO:0000313" key="1">
    <source>
        <dbReference type="EMBL" id="KAK9902921.1"/>
    </source>
</evidence>
<reference evidence="1 2" key="1">
    <citation type="journal article" date="2023" name="G3 (Bethesda)">
        <title>A chromosome-length genome assembly and annotation of blackberry (Rubus argutus, cv. 'Hillquist').</title>
        <authorList>
            <person name="Bruna T."/>
            <person name="Aryal R."/>
            <person name="Dudchenko O."/>
            <person name="Sargent D.J."/>
            <person name="Mead D."/>
            <person name="Buti M."/>
            <person name="Cavallini A."/>
            <person name="Hytonen T."/>
            <person name="Andres J."/>
            <person name="Pham M."/>
            <person name="Weisz D."/>
            <person name="Mascagni F."/>
            <person name="Usai G."/>
            <person name="Natali L."/>
            <person name="Bassil N."/>
            <person name="Fernandez G.E."/>
            <person name="Lomsadze A."/>
            <person name="Armour M."/>
            <person name="Olukolu B."/>
            <person name="Poorten T."/>
            <person name="Britton C."/>
            <person name="Davik J."/>
            <person name="Ashrafi H."/>
            <person name="Aiden E.L."/>
            <person name="Borodovsky M."/>
            <person name="Worthington M."/>
        </authorList>
    </citation>
    <scope>NUCLEOTIDE SEQUENCE [LARGE SCALE GENOMIC DNA]</scope>
    <source>
        <strain evidence="1">PI 553951</strain>
    </source>
</reference>
<evidence type="ECO:0000313" key="2">
    <source>
        <dbReference type="Proteomes" id="UP001457282"/>
    </source>
</evidence>
<gene>
    <name evidence="1" type="ORF">M0R45_001434</name>
</gene>
<dbReference type="Proteomes" id="UP001457282">
    <property type="component" value="Unassembled WGS sequence"/>
</dbReference>
<name>A0AAW1VMB2_RUBAR</name>
<comment type="caution">
    <text evidence="1">The sequence shown here is derived from an EMBL/GenBank/DDBJ whole genome shotgun (WGS) entry which is preliminary data.</text>
</comment>
<protein>
    <submittedName>
        <fullName evidence="1">Uncharacterized protein</fullName>
    </submittedName>
</protein>
<keyword evidence="2" id="KW-1185">Reference proteome</keyword>
<dbReference type="EMBL" id="JBEDUW010000248">
    <property type="protein sequence ID" value="KAK9902921.1"/>
    <property type="molecule type" value="Genomic_DNA"/>
</dbReference>
<dbReference type="AlphaFoldDB" id="A0AAW1VMB2"/>
<sequence length="164" mass="18664">MAIVVAVLAGLGIEKGIELVYNGATKVFSRSVHFNSSVRDFAYGVDYLERHIEPVDDQNRELNRTIQKARGLLNKCRNRYTSKLLASRKALRIHVRILVLELRHQILELSRRYGDKSVESANVENEILHLERYLAMVEENGIMNYLVPNFNGGMGVPFEGCAFD</sequence>
<accession>A0AAW1VMB2</accession>
<proteinExistence type="predicted"/>
<organism evidence="1 2">
    <name type="scientific">Rubus argutus</name>
    <name type="common">Southern blackberry</name>
    <dbReference type="NCBI Taxonomy" id="59490"/>
    <lineage>
        <taxon>Eukaryota</taxon>
        <taxon>Viridiplantae</taxon>
        <taxon>Streptophyta</taxon>
        <taxon>Embryophyta</taxon>
        <taxon>Tracheophyta</taxon>
        <taxon>Spermatophyta</taxon>
        <taxon>Magnoliopsida</taxon>
        <taxon>eudicotyledons</taxon>
        <taxon>Gunneridae</taxon>
        <taxon>Pentapetalae</taxon>
        <taxon>rosids</taxon>
        <taxon>fabids</taxon>
        <taxon>Rosales</taxon>
        <taxon>Rosaceae</taxon>
        <taxon>Rosoideae</taxon>
        <taxon>Rosoideae incertae sedis</taxon>
        <taxon>Rubus</taxon>
    </lineage>
</organism>